<dbReference type="InterPro" id="IPR000626">
    <property type="entry name" value="Ubiquitin-like_dom"/>
</dbReference>
<feature type="region of interest" description="Disordered" evidence="1">
    <location>
        <begin position="284"/>
        <end position="327"/>
    </location>
</feature>
<feature type="compositionally biased region" description="Low complexity" evidence="1">
    <location>
        <begin position="156"/>
        <end position="170"/>
    </location>
</feature>
<dbReference type="Proteomes" id="UP000291116">
    <property type="component" value="Unassembled WGS sequence"/>
</dbReference>
<proteinExistence type="predicted"/>
<evidence type="ECO:0000313" key="4">
    <source>
        <dbReference type="EMBL" id="VEU37556.1"/>
    </source>
</evidence>
<evidence type="ECO:0000256" key="1">
    <source>
        <dbReference type="SAM" id="MobiDB-lite"/>
    </source>
</evidence>
<keyword evidence="2" id="KW-0812">Transmembrane</keyword>
<accession>A0A448Z6A2</accession>
<dbReference type="AlphaFoldDB" id="A0A448Z6A2"/>
<feature type="region of interest" description="Disordered" evidence="1">
    <location>
        <begin position="156"/>
        <end position="258"/>
    </location>
</feature>
<dbReference type="OrthoDB" id="46681at2759"/>
<dbReference type="EMBL" id="CAACVS010000131">
    <property type="protein sequence ID" value="VEU37556.1"/>
    <property type="molecule type" value="Genomic_DNA"/>
</dbReference>
<dbReference type="Pfam" id="PF13373">
    <property type="entry name" value="Dsc3_C"/>
    <property type="match status" value="1"/>
</dbReference>
<feature type="region of interest" description="Disordered" evidence="1">
    <location>
        <begin position="1"/>
        <end position="90"/>
    </location>
</feature>
<organism evidence="4 5">
    <name type="scientific">Pseudo-nitzschia multistriata</name>
    <dbReference type="NCBI Taxonomy" id="183589"/>
    <lineage>
        <taxon>Eukaryota</taxon>
        <taxon>Sar</taxon>
        <taxon>Stramenopiles</taxon>
        <taxon>Ochrophyta</taxon>
        <taxon>Bacillariophyta</taxon>
        <taxon>Bacillariophyceae</taxon>
        <taxon>Bacillariophycidae</taxon>
        <taxon>Bacillariales</taxon>
        <taxon>Bacillariaceae</taxon>
        <taxon>Pseudo-nitzschia</taxon>
    </lineage>
</organism>
<reference evidence="4 5" key="1">
    <citation type="submission" date="2019-01" db="EMBL/GenBank/DDBJ databases">
        <authorList>
            <person name="Ferrante I. M."/>
        </authorList>
    </citation>
    <scope>NUCLEOTIDE SEQUENCE [LARGE SCALE GENOMIC DNA]</scope>
    <source>
        <strain evidence="4 5">B856</strain>
    </source>
</reference>
<gene>
    <name evidence="4" type="ORF">PSNMU_V1.4_AUG-EV-PASAV3_0043590</name>
</gene>
<evidence type="ECO:0000259" key="3">
    <source>
        <dbReference type="PROSITE" id="PS50053"/>
    </source>
</evidence>
<feature type="compositionally biased region" description="Acidic residues" evidence="1">
    <location>
        <begin position="206"/>
        <end position="227"/>
    </location>
</feature>
<sequence length="538" mass="56403">MIGSTPSSPPANSGSGNKDPRPHDETTTPPADPKEGAGGPARLRIKPSGRCRGSDAGAGGKDLEIELPGHPGGGNGNDNGTSPKRTLSSTSVAQLKALVRAALGGTPAGGRPPSMRLVCKGRLLSPDDRPLSDFAVSSGDVVHVVLAGTATANANANTSATASASVPQPQQHDRHRRRRQRPNRGIGTIVGPGGRVTRDRSRRAGEDDEEDDGGSSTDSDGDGDDDAYGPSHSLYQSVGSGSARSRRERRHRDRRGFDLLRGPLSRSEITALRTYFNRDVDRYVRQQQQQQQQQSQETQGDSSNGNGNGNGNDNSAAAPPTLHLDEPDLTRRRLLVEEEWMRVQGPTSEFRLNLNQSALLRFASLDGGTTGGNNSNGNHQRLRSILGLSDGNNSGSGSSNARSSSGRTTAFGQATTRSTARGSEGNFLWGFCLGYFTGIIGLVWVWMPAVPPRQKAGILAGICLQLVLETGDGVRNDGMDGSGGLRGYNDPSMEARSPPLSSLAADEPLGSGNGSGSGSGSGNGNDNPFRLRGSTGHY</sequence>
<feature type="compositionally biased region" description="Low complexity" evidence="1">
    <location>
        <begin position="1"/>
        <end position="16"/>
    </location>
</feature>
<feature type="compositionally biased region" description="Polar residues" evidence="1">
    <location>
        <begin position="407"/>
        <end position="417"/>
    </location>
</feature>
<feature type="region of interest" description="Disordered" evidence="1">
    <location>
        <begin position="369"/>
        <end position="417"/>
    </location>
</feature>
<feature type="domain" description="Ubiquitin-like" evidence="3">
    <location>
        <begin position="89"/>
        <end position="146"/>
    </location>
</feature>
<feature type="transmembrane region" description="Helical" evidence="2">
    <location>
        <begin position="427"/>
        <end position="447"/>
    </location>
</feature>
<feature type="compositionally biased region" description="Basic and acidic residues" evidence="1">
    <location>
        <begin position="196"/>
        <end position="205"/>
    </location>
</feature>
<feature type="compositionally biased region" description="Gly residues" evidence="1">
    <location>
        <begin position="511"/>
        <end position="523"/>
    </location>
</feature>
<dbReference type="SUPFAM" id="SSF54236">
    <property type="entry name" value="Ubiquitin-like"/>
    <property type="match status" value="1"/>
</dbReference>
<name>A0A448Z6A2_9STRA</name>
<feature type="compositionally biased region" description="Polar residues" evidence="1">
    <location>
        <begin position="81"/>
        <end position="90"/>
    </location>
</feature>
<feature type="region of interest" description="Disordered" evidence="1">
    <location>
        <begin position="474"/>
        <end position="538"/>
    </location>
</feature>
<dbReference type="InterPro" id="IPR029071">
    <property type="entry name" value="Ubiquitin-like_domsf"/>
</dbReference>
<dbReference type="PROSITE" id="PS50053">
    <property type="entry name" value="UBIQUITIN_2"/>
    <property type="match status" value="1"/>
</dbReference>
<protein>
    <recommendedName>
        <fullName evidence="3">Ubiquitin-like domain-containing protein</fullName>
    </recommendedName>
</protein>
<feature type="compositionally biased region" description="Basic residues" evidence="1">
    <location>
        <begin position="173"/>
        <end position="182"/>
    </location>
</feature>
<feature type="compositionally biased region" description="Basic residues" evidence="1">
    <location>
        <begin position="244"/>
        <end position="254"/>
    </location>
</feature>
<keyword evidence="5" id="KW-1185">Reference proteome</keyword>
<dbReference type="Gene3D" id="3.10.20.90">
    <property type="entry name" value="Phosphatidylinositol 3-kinase Catalytic Subunit, Chain A, domain 1"/>
    <property type="match status" value="1"/>
</dbReference>
<feature type="compositionally biased region" description="Low complexity" evidence="1">
    <location>
        <begin position="286"/>
        <end position="318"/>
    </location>
</feature>
<keyword evidence="2" id="KW-1133">Transmembrane helix</keyword>
<evidence type="ECO:0000313" key="5">
    <source>
        <dbReference type="Proteomes" id="UP000291116"/>
    </source>
</evidence>
<dbReference type="InterPro" id="IPR025390">
    <property type="entry name" value="Dsc3_C"/>
</dbReference>
<keyword evidence="2" id="KW-0472">Membrane</keyword>
<feature type="compositionally biased region" description="Low complexity" evidence="1">
    <location>
        <begin position="372"/>
        <end position="406"/>
    </location>
</feature>
<evidence type="ECO:0000256" key="2">
    <source>
        <dbReference type="SAM" id="Phobius"/>
    </source>
</evidence>